<reference evidence="1" key="2">
    <citation type="submission" date="2025-08" db="UniProtKB">
        <authorList>
            <consortium name="Ensembl"/>
        </authorList>
    </citation>
    <scope>IDENTIFICATION</scope>
</reference>
<reference evidence="1 2" key="1">
    <citation type="submission" date="2012-03" db="EMBL/GenBank/DDBJ databases">
        <title>Whole Genome Assembly of Papio anubis.</title>
        <authorList>
            <person name="Liu Y.L."/>
            <person name="Abraham K.A."/>
            <person name="Akbar H.A."/>
            <person name="Ali S.A."/>
            <person name="Anosike U.A."/>
            <person name="Aqrawi P.A."/>
            <person name="Arias F.A."/>
            <person name="Attaway T.A."/>
            <person name="Awwad R.A."/>
            <person name="Babu C.B."/>
            <person name="Bandaranaike D.B."/>
            <person name="Battles P.B."/>
            <person name="Bell A.B."/>
            <person name="Beltran B.B."/>
            <person name="Berhane-Mersha D.B."/>
            <person name="Bess C.B."/>
            <person name="Bickham C.B."/>
            <person name="Bolden T.B."/>
            <person name="Carter K.C."/>
            <person name="Chau D.C."/>
            <person name="Chavez A.C."/>
            <person name="Clerc-Blankenburg K.C."/>
            <person name="Coyle M.C."/>
            <person name="Dao M.D."/>
            <person name="Davila M.L.D."/>
            <person name="Davy-Carroll L.D."/>
            <person name="Denson S.D."/>
            <person name="Dinh H.D."/>
            <person name="Fernandez S.F."/>
            <person name="Fernando P.F."/>
            <person name="Forbes L.F."/>
            <person name="Francis C.F."/>
            <person name="Francisco L.F."/>
            <person name="Fu Q.F."/>
            <person name="Garcia-Iii R.G."/>
            <person name="Garrett T.G."/>
            <person name="Gross S.G."/>
            <person name="Gubbala S.G."/>
            <person name="Hirani K.H."/>
            <person name="Hogues M.H."/>
            <person name="Hollins B.H."/>
            <person name="Jackson L.J."/>
            <person name="Javaid M.J."/>
            <person name="Jhangiani S.J."/>
            <person name="Johnson A.J."/>
            <person name="Johnson B.J."/>
            <person name="Jones J.J."/>
            <person name="Joshi V.J."/>
            <person name="Kalu J.K."/>
            <person name="Khan N.K."/>
            <person name="Korchina V.K."/>
            <person name="Kovar C.K."/>
            <person name="Lago L.L."/>
            <person name="Lara F.L."/>
            <person name="Le T.-K.L."/>
            <person name="Lee S.L."/>
            <person name="Legall-Iii F.L."/>
            <person name="Lemon S.L."/>
            <person name="Liu J.L."/>
            <person name="Liu Y.-S.L."/>
            <person name="Liyanage D.L."/>
            <person name="Lopez J.L."/>
            <person name="Lorensuhewa L.L."/>
            <person name="Mata R.M."/>
            <person name="Mathew T.M."/>
            <person name="Mercado C.M."/>
            <person name="Mercado I.M."/>
            <person name="Morales K.M."/>
            <person name="Morgan M.M."/>
            <person name="Munidasa M.M."/>
            <person name="Ngo D.N."/>
            <person name="Nguyen L.N."/>
            <person name="Nguyen T.N."/>
            <person name="Nguyen N.N."/>
            <person name="Obregon M.O."/>
            <person name="Okwuonu G.O."/>
            <person name="Ongeri F.O."/>
            <person name="Onwere C.O."/>
            <person name="Osifeso I.O."/>
            <person name="Parra A.P."/>
            <person name="Patil S.P."/>
            <person name="Perez A.P."/>
            <person name="Perez Y.P."/>
            <person name="Pham C.P."/>
            <person name="Pu L.-L.P."/>
            <person name="Puazo M.P."/>
            <person name="Quiroz J.Q."/>
            <person name="Rouhana J.R."/>
            <person name="Ruiz M.R."/>
            <person name="Ruiz S.-J.R."/>
            <person name="Saada N.S."/>
            <person name="Santibanez J.S."/>
            <person name="Scheel M.S."/>
            <person name="Schneider B.S."/>
            <person name="Simmons D.S."/>
            <person name="Sisson I.S."/>
            <person name="Tang L.-Y.T."/>
            <person name="Thornton R.T."/>
            <person name="Tisius J.T."/>
            <person name="Toledanes G.T."/>
            <person name="Trejos Z.T."/>
            <person name="Usmani K.U."/>
            <person name="Varghese R.V."/>
            <person name="Vattathil S.V."/>
            <person name="Vee V.V."/>
            <person name="Walker D.W."/>
            <person name="Weissenberger G.W."/>
            <person name="White C.W."/>
            <person name="Williams A.W."/>
            <person name="Woodworth J.W."/>
            <person name="Wright R.W."/>
            <person name="Zhu Y.Z."/>
            <person name="Han Y.H."/>
            <person name="Newsham I.N."/>
            <person name="Nazareth L.N."/>
            <person name="Worley K.W."/>
            <person name="Muzny D.M."/>
            <person name="Rogers J.R."/>
            <person name="Gibbs R.G."/>
        </authorList>
    </citation>
    <scope>NUCLEOTIDE SEQUENCE [LARGE SCALE GENOMIC DNA]</scope>
</reference>
<evidence type="ECO:0000313" key="2">
    <source>
        <dbReference type="Proteomes" id="UP000028761"/>
    </source>
</evidence>
<proteinExistence type="predicted"/>
<protein>
    <submittedName>
        <fullName evidence="1">Uncharacterized protein</fullName>
    </submittedName>
</protein>
<dbReference type="Proteomes" id="UP000028761">
    <property type="component" value="Chromosome 10"/>
</dbReference>
<name>A0A8I5P0C0_PAPAN</name>
<accession>A0A8I5P0C0</accession>
<reference evidence="1" key="3">
    <citation type="submission" date="2025-09" db="UniProtKB">
        <authorList>
            <consortium name="Ensembl"/>
        </authorList>
    </citation>
    <scope>IDENTIFICATION</scope>
</reference>
<dbReference type="AlphaFoldDB" id="A0A8I5P0C0"/>
<evidence type="ECO:0000313" key="1">
    <source>
        <dbReference type="Ensembl" id="ENSPANP00000061256.1"/>
    </source>
</evidence>
<sequence>QWSCQLTTTVTVISDRVSFSRQAGVQWHDLGSLQPQTPWFKCFSFVSLLSSLDYRHAPPRPVNCCIFSRDGVSPYWPGWSPSPDLLILPP</sequence>
<keyword evidence="2" id="KW-1185">Reference proteome</keyword>
<dbReference type="Ensembl" id="ENSPANT00000064941.1">
    <property type="protein sequence ID" value="ENSPANP00000061256.1"/>
    <property type="gene ID" value="ENSPANG00000047568.1"/>
</dbReference>
<dbReference type="PANTHER" id="PTHR46254">
    <property type="entry name" value="PROTEIN GVQW1-RELATED"/>
    <property type="match status" value="1"/>
</dbReference>
<dbReference type="GeneTree" id="ENSGT00940000161627"/>
<organism evidence="1 2">
    <name type="scientific">Papio anubis</name>
    <name type="common">Olive baboon</name>
    <dbReference type="NCBI Taxonomy" id="9555"/>
    <lineage>
        <taxon>Eukaryota</taxon>
        <taxon>Metazoa</taxon>
        <taxon>Chordata</taxon>
        <taxon>Craniata</taxon>
        <taxon>Vertebrata</taxon>
        <taxon>Euteleostomi</taxon>
        <taxon>Mammalia</taxon>
        <taxon>Eutheria</taxon>
        <taxon>Euarchontoglires</taxon>
        <taxon>Primates</taxon>
        <taxon>Haplorrhini</taxon>
        <taxon>Catarrhini</taxon>
        <taxon>Cercopithecidae</taxon>
        <taxon>Cercopithecinae</taxon>
        <taxon>Papio</taxon>
    </lineage>
</organism>